<organism evidence="1 2">
    <name type="scientific">Niastella populi</name>
    <dbReference type="NCBI Taxonomy" id="550983"/>
    <lineage>
        <taxon>Bacteria</taxon>
        <taxon>Pseudomonadati</taxon>
        <taxon>Bacteroidota</taxon>
        <taxon>Chitinophagia</taxon>
        <taxon>Chitinophagales</taxon>
        <taxon>Chitinophagaceae</taxon>
        <taxon>Niastella</taxon>
    </lineage>
</organism>
<accession>A0A1V9GD16</accession>
<protein>
    <submittedName>
        <fullName evidence="1">Uncharacterized protein</fullName>
    </submittedName>
</protein>
<dbReference type="Proteomes" id="UP000192276">
    <property type="component" value="Unassembled WGS sequence"/>
</dbReference>
<reference evidence="2" key="1">
    <citation type="submission" date="2016-04" db="EMBL/GenBank/DDBJ databases">
        <authorList>
            <person name="Chen L."/>
            <person name="Zhuang W."/>
            <person name="Wang G."/>
        </authorList>
    </citation>
    <scope>NUCLEOTIDE SEQUENCE [LARGE SCALE GENOMIC DNA]</scope>
    <source>
        <strain evidence="2">208</strain>
    </source>
</reference>
<gene>
    <name evidence="1" type="ORF">A4R26_01860</name>
</gene>
<keyword evidence="2" id="KW-1185">Reference proteome</keyword>
<comment type="caution">
    <text evidence="1">The sequence shown here is derived from an EMBL/GenBank/DDBJ whole genome shotgun (WGS) entry which is preliminary data.</text>
</comment>
<evidence type="ECO:0000313" key="2">
    <source>
        <dbReference type="Proteomes" id="UP000192276"/>
    </source>
</evidence>
<name>A0A1V9GD16_9BACT</name>
<dbReference type="EMBL" id="LWBP01000001">
    <property type="protein sequence ID" value="OQP68571.1"/>
    <property type="molecule type" value="Genomic_DNA"/>
</dbReference>
<dbReference type="STRING" id="550983.A4R26_01860"/>
<proteinExistence type="predicted"/>
<evidence type="ECO:0000313" key="1">
    <source>
        <dbReference type="EMBL" id="OQP68571.1"/>
    </source>
</evidence>
<dbReference type="AlphaFoldDB" id="A0A1V9GD16"/>
<sequence>MVKKNKFRIQLVINKMQTYGVIARYREQLYVSNHILYVNGVINWQQEMGNRQVCFSPSF</sequence>